<name>A0A090IY48_9BACI</name>
<dbReference type="AlphaFoldDB" id="A0A090IY48"/>
<gene>
    <name evidence="1" type="ORF">BT1A1_0600</name>
</gene>
<keyword evidence="2" id="KW-1185">Reference proteome</keyword>
<evidence type="ECO:0000313" key="1">
    <source>
        <dbReference type="EMBL" id="CEE00455.1"/>
    </source>
</evidence>
<sequence length="30" mass="3600">MIKQEELLARQLQLQTEADTIFEEIHLKQC</sequence>
<proteinExistence type="predicted"/>
<dbReference type="Proteomes" id="UP000040576">
    <property type="component" value="Unassembled WGS sequence"/>
</dbReference>
<evidence type="ECO:0000313" key="2">
    <source>
        <dbReference type="Proteomes" id="UP000040576"/>
    </source>
</evidence>
<dbReference type="EMBL" id="CCRF01000022">
    <property type="protein sequence ID" value="CEE00455.1"/>
    <property type="molecule type" value="Genomic_DNA"/>
</dbReference>
<protein>
    <submittedName>
        <fullName evidence="1">Uncharacterized protein</fullName>
    </submittedName>
</protein>
<accession>A0A090IY48</accession>
<reference evidence="1 2" key="1">
    <citation type="submission" date="2014-07" db="EMBL/GenBank/DDBJ databases">
        <authorList>
            <person name="Wibberg Daniel"/>
        </authorList>
    </citation>
    <scope>NUCLEOTIDE SEQUENCE [LARGE SCALE GENOMIC DNA]</scope>
</reference>
<organism evidence="1 2">
    <name type="scientific">Caldibacillus thermoamylovorans</name>
    <dbReference type="NCBI Taxonomy" id="35841"/>
    <lineage>
        <taxon>Bacteria</taxon>
        <taxon>Bacillati</taxon>
        <taxon>Bacillota</taxon>
        <taxon>Bacilli</taxon>
        <taxon>Bacillales</taxon>
        <taxon>Bacillaceae</taxon>
        <taxon>Caldibacillus</taxon>
    </lineage>
</organism>